<evidence type="ECO:0000256" key="11">
    <source>
        <dbReference type="ARBA" id="ARBA00048988"/>
    </source>
</evidence>
<dbReference type="Gene3D" id="3.40.50.300">
    <property type="entry name" value="P-loop containing nucleotide triphosphate hydrolases"/>
    <property type="match status" value="2"/>
</dbReference>
<dbReference type="SUPFAM" id="SSF52540">
    <property type="entry name" value="P-loop containing nucleoside triphosphate hydrolases"/>
    <property type="match status" value="1"/>
</dbReference>
<dbReference type="PROSITE" id="PS51192">
    <property type="entry name" value="HELICASE_ATP_BIND_1"/>
    <property type="match status" value="1"/>
</dbReference>
<keyword evidence="6 12" id="KW-0347">Helicase</keyword>
<dbReference type="InterPro" id="IPR041222">
    <property type="entry name" value="PriA_3primeBD"/>
</dbReference>
<dbReference type="CDD" id="cd17929">
    <property type="entry name" value="DEXHc_priA"/>
    <property type="match status" value="1"/>
</dbReference>
<gene>
    <name evidence="12" type="primary">priA</name>
    <name evidence="14" type="ORF">SAMN05444959_104178</name>
</gene>
<evidence type="ECO:0000313" key="15">
    <source>
        <dbReference type="Proteomes" id="UP000198307"/>
    </source>
</evidence>
<feature type="binding site" evidence="12">
    <location>
        <position position="469"/>
    </location>
    <ligand>
        <name>Zn(2+)</name>
        <dbReference type="ChEBI" id="CHEBI:29105"/>
        <label>2</label>
    </ligand>
</feature>
<dbReference type="InterPro" id="IPR001650">
    <property type="entry name" value="Helicase_C-like"/>
</dbReference>
<feature type="binding site" evidence="12">
    <location>
        <position position="466"/>
    </location>
    <ligand>
        <name>Zn(2+)</name>
        <dbReference type="ChEBI" id="CHEBI:29105"/>
        <label>2</label>
    </ligand>
</feature>
<dbReference type="FunFam" id="3.40.50.300:FF:000489">
    <property type="entry name" value="Primosome assembly protein PriA"/>
    <property type="match status" value="1"/>
</dbReference>
<dbReference type="Pfam" id="PF17764">
    <property type="entry name" value="PriA_3primeBD"/>
    <property type="match status" value="1"/>
</dbReference>
<dbReference type="Pfam" id="PF18319">
    <property type="entry name" value="Zn_ribbon_PriA"/>
    <property type="match status" value="1"/>
</dbReference>
<comment type="catalytic activity">
    <reaction evidence="11 12">
        <text>ATP + H2O = ADP + phosphate + H(+)</text>
        <dbReference type="Rhea" id="RHEA:13065"/>
        <dbReference type="ChEBI" id="CHEBI:15377"/>
        <dbReference type="ChEBI" id="CHEBI:15378"/>
        <dbReference type="ChEBI" id="CHEBI:30616"/>
        <dbReference type="ChEBI" id="CHEBI:43474"/>
        <dbReference type="ChEBI" id="CHEBI:456216"/>
        <dbReference type="EC" id="5.6.2.4"/>
    </reaction>
</comment>
<keyword evidence="7 12" id="KW-0862">Zinc</keyword>
<dbReference type="PANTHER" id="PTHR30580:SF0">
    <property type="entry name" value="PRIMOSOMAL PROTEIN N"/>
    <property type="match status" value="1"/>
</dbReference>
<evidence type="ECO:0000256" key="2">
    <source>
        <dbReference type="ARBA" id="ARBA00022705"/>
    </source>
</evidence>
<dbReference type="SMART" id="SM00487">
    <property type="entry name" value="DEXDc"/>
    <property type="match status" value="1"/>
</dbReference>
<dbReference type="InterPro" id="IPR011545">
    <property type="entry name" value="DEAD/DEAH_box_helicase_dom"/>
</dbReference>
<dbReference type="InterPro" id="IPR040498">
    <property type="entry name" value="PriA_CRR"/>
</dbReference>
<comment type="similarity">
    <text evidence="12">Belongs to the helicase family. PriA subfamily.</text>
</comment>
<dbReference type="Gene3D" id="3.40.1440.60">
    <property type="entry name" value="PriA, 3(prime) DNA-binding domain"/>
    <property type="match status" value="1"/>
</dbReference>
<comment type="cofactor">
    <cofactor evidence="12">
        <name>Zn(2+)</name>
        <dbReference type="ChEBI" id="CHEBI:29105"/>
    </cofactor>
    <text evidence="12">Binds 2 zinc ions per subunit.</text>
</comment>
<dbReference type="SMART" id="SM00490">
    <property type="entry name" value="HELICc"/>
    <property type="match status" value="1"/>
</dbReference>
<dbReference type="Pfam" id="PF00270">
    <property type="entry name" value="DEAD"/>
    <property type="match status" value="1"/>
</dbReference>
<dbReference type="OrthoDB" id="9759544at2"/>
<feature type="binding site" evidence="12">
    <location>
        <position position="442"/>
    </location>
    <ligand>
        <name>Zn(2+)</name>
        <dbReference type="ChEBI" id="CHEBI:29105"/>
        <label>1</label>
    </ligand>
</feature>
<evidence type="ECO:0000256" key="10">
    <source>
        <dbReference type="ARBA" id="ARBA00023235"/>
    </source>
</evidence>
<dbReference type="GO" id="GO:0006302">
    <property type="term" value="P:double-strand break repair"/>
    <property type="evidence" value="ECO:0007669"/>
    <property type="project" value="InterPro"/>
</dbReference>
<dbReference type="GO" id="GO:0008270">
    <property type="term" value="F:zinc ion binding"/>
    <property type="evidence" value="ECO:0007669"/>
    <property type="project" value="UniProtKB-UniRule"/>
</dbReference>
<dbReference type="InterPro" id="IPR042115">
    <property type="entry name" value="PriA_3primeBD_sf"/>
</dbReference>
<protein>
    <recommendedName>
        <fullName evidence="12">Replication restart protein PriA</fullName>
    </recommendedName>
    <alternativeName>
        <fullName evidence="12">ATP-dependent DNA helicase PriA</fullName>
        <ecNumber evidence="12">5.6.2.4</ecNumber>
    </alternativeName>
    <alternativeName>
        <fullName evidence="12">DNA 3'-5' helicase PriA</fullName>
    </alternativeName>
</protein>
<keyword evidence="9 12" id="KW-0238">DNA-binding</keyword>
<evidence type="ECO:0000256" key="7">
    <source>
        <dbReference type="ARBA" id="ARBA00022833"/>
    </source>
</evidence>
<name>A0A239PTH7_9RHOB</name>
<dbReference type="NCBIfam" id="NF004070">
    <property type="entry name" value="PRK05580.2-2"/>
    <property type="match status" value="1"/>
</dbReference>
<feature type="binding site" evidence="12">
    <location>
        <position position="482"/>
    </location>
    <ligand>
        <name>Zn(2+)</name>
        <dbReference type="ChEBI" id="CHEBI:29105"/>
        <label>1</label>
    </ligand>
</feature>
<dbReference type="PANTHER" id="PTHR30580">
    <property type="entry name" value="PRIMOSOMAL PROTEIN N"/>
    <property type="match status" value="1"/>
</dbReference>
<dbReference type="GO" id="GO:0003677">
    <property type="term" value="F:DNA binding"/>
    <property type="evidence" value="ECO:0007669"/>
    <property type="project" value="UniProtKB-UniRule"/>
</dbReference>
<feature type="domain" description="Helicase ATP-binding" evidence="13">
    <location>
        <begin position="212"/>
        <end position="378"/>
    </location>
</feature>
<dbReference type="GO" id="GO:0005524">
    <property type="term" value="F:ATP binding"/>
    <property type="evidence" value="ECO:0007669"/>
    <property type="project" value="UniProtKB-UniRule"/>
</dbReference>
<feature type="binding site" evidence="12">
    <location>
        <position position="448"/>
    </location>
    <ligand>
        <name>Zn(2+)</name>
        <dbReference type="ChEBI" id="CHEBI:29105"/>
        <label>2</label>
    </ligand>
</feature>
<dbReference type="InterPro" id="IPR014001">
    <property type="entry name" value="Helicase_ATP-bd"/>
</dbReference>
<organism evidence="14 15">
    <name type="scientific">Paracoccus seriniphilus</name>
    <dbReference type="NCBI Taxonomy" id="184748"/>
    <lineage>
        <taxon>Bacteria</taxon>
        <taxon>Pseudomonadati</taxon>
        <taxon>Pseudomonadota</taxon>
        <taxon>Alphaproteobacteria</taxon>
        <taxon>Rhodobacterales</taxon>
        <taxon>Paracoccaceae</taxon>
        <taxon>Paracoccus</taxon>
    </lineage>
</organism>
<dbReference type="EC" id="5.6.2.4" evidence="12"/>
<keyword evidence="15" id="KW-1185">Reference proteome</keyword>
<dbReference type="GO" id="GO:0006310">
    <property type="term" value="P:DNA recombination"/>
    <property type="evidence" value="ECO:0007669"/>
    <property type="project" value="InterPro"/>
</dbReference>
<feature type="binding site" evidence="12">
    <location>
        <position position="451"/>
    </location>
    <ligand>
        <name>Zn(2+)</name>
        <dbReference type="ChEBI" id="CHEBI:29105"/>
        <label>2</label>
    </ligand>
</feature>
<sequence>MNDKQPAYFPHRARIAVLTCEPVGVLDYLAPEGGVRQGQLVLVPLGPRRVLGMVWGEGTGDFDLAKLRTVARVLDAQPFSPEFRDFLTRAADYTLTPPPLMLRMATRAPDLAQPPAARRVIVPGNQEPQRLTEARKRVLDVIAEHGGASFAPSELAQLAGVGTSVVKGLVTQGALAEIEAPRDLPYPRLDPTLPGKPLSTDQQVAADALRGAIARGTYGTTLLRGVTGSGKTEVYLEAVAECLAQGRQALVLLPEIALSAEFLDRVEARFGARAGEWHSGITRGERRRLWHMAGRGEVGLVVGARSALFLPFRDLGLIVVDEEHDSSYKQEDVVFYSARDMAVLRASIAGAHVVLASATPSLESWVNAANGKYARLDLKSRFGEAELPEMAAIDLRSEEMPSGRWISPSLASAVEARLARGEQALLFLNRRGFAPVTVCRACGEQIACHQCDARMVEHRFQNRLVCHQCGESRPIPTVCPSCKVEGKLAPVGPGVERIADEVATRFPDAKATVLSSDLFHSARALKETIAEISEGDTDIIIGTQIVAKGHNFSRLTLVGVIDADLGLQGADMRAAERSFQLMRQVAGRAGRQSGKAPGMALLQTHQPDHPVIRAILSGQDEAFWDAEAEARRAAGMPPFGRLAGIILSHPDLEVVAQFARLLASNARPLLDVGAQLWGPAPAPIARVRGRHRMRMLIHAPRQAPVQSAIADWLAPHRPPANLRLSVDIDPQSFL</sequence>
<evidence type="ECO:0000313" key="14">
    <source>
        <dbReference type="EMBL" id="SNT73007.1"/>
    </source>
</evidence>
<dbReference type="HAMAP" id="MF_00983">
    <property type="entry name" value="PriA"/>
    <property type="match status" value="1"/>
</dbReference>
<keyword evidence="1 12" id="KW-0639">Primosome</keyword>
<dbReference type="EMBL" id="FZQB01000004">
    <property type="protein sequence ID" value="SNT73007.1"/>
    <property type="molecule type" value="Genomic_DNA"/>
</dbReference>
<evidence type="ECO:0000256" key="1">
    <source>
        <dbReference type="ARBA" id="ARBA00022515"/>
    </source>
</evidence>
<dbReference type="AlphaFoldDB" id="A0A239PTH7"/>
<dbReference type="RefSeq" id="WP_089343939.1">
    <property type="nucleotide sequence ID" value="NZ_CP067129.1"/>
</dbReference>
<keyword evidence="8 12" id="KW-0067">ATP-binding</keyword>
<comment type="subunit">
    <text evidence="12">Component of the replication restart primosome.</text>
</comment>
<dbReference type="GO" id="GO:0043138">
    <property type="term" value="F:3'-5' DNA helicase activity"/>
    <property type="evidence" value="ECO:0007669"/>
    <property type="project" value="UniProtKB-EC"/>
</dbReference>
<dbReference type="GO" id="GO:0006269">
    <property type="term" value="P:DNA replication, synthesis of primer"/>
    <property type="evidence" value="ECO:0007669"/>
    <property type="project" value="UniProtKB-KW"/>
</dbReference>
<evidence type="ECO:0000256" key="4">
    <source>
        <dbReference type="ARBA" id="ARBA00022741"/>
    </source>
</evidence>
<evidence type="ECO:0000256" key="6">
    <source>
        <dbReference type="ARBA" id="ARBA00022806"/>
    </source>
</evidence>
<evidence type="ECO:0000256" key="12">
    <source>
        <dbReference type="HAMAP-Rule" id="MF_00983"/>
    </source>
</evidence>
<feature type="binding site" evidence="12">
    <location>
        <position position="439"/>
    </location>
    <ligand>
        <name>Zn(2+)</name>
        <dbReference type="ChEBI" id="CHEBI:29105"/>
        <label>1</label>
    </ligand>
</feature>
<keyword evidence="3 12" id="KW-0479">Metal-binding</keyword>
<proteinExistence type="inferred from homology"/>
<dbReference type="InterPro" id="IPR027417">
    <property type="entry name" value="P-loop_NTPase"/>
</dbReference>
<reference evidence="14 15" key="1">
    <citation type="submission" date="2017-07" db="EMBL/GenBank/DDBJ databases">
        <authorList>
            <person name="Sun Z.S."/>
            <person name="Albrecht U."/>
            <person name="Echele G."/>
            <person name="Lee C.C."/>
        </authorList>
    </citation>
    <scope>NUCLEOTIDE SEQUENCE [LARGE SCALE GENOMIC DNA]</scope>
    <source>
        <strain evidence="14 15">DSM 14827</strain>
    </source>
</reference>
<evidence type="ECO:0000256" key="5">
    <source>
        <dbReference type="ARBA" id="ARBA00022801"/>
    </source>
</evidence>
<dbReference type="NCBIfam" id="TIGR00595">
    <property type="entry name" value="priA"/>
    <property type="match status" value="1"/>
</dbReference>
<dbReference type="GO" id="GO:0006270">
    <property type="term" value="P:DNA replication initiation"/>
    <property type="evidence" value="ECO:0007669"/>
    <property type="project" value="TreeGrafter"/>
</dbReference>
<dbReference type="InterPro" id="IPR005259">
    <property type="entry name" value="PriA"/>
</dbReference>
<evidence type="ECO:0000256" key="8">
    <source>
        <dbReference type="ARBA" id="ARBA00022840"/>
    </source>
</evidence>
<dbReference type="GO" id="GO:0016887">
    <property type="term" value="F:ATP hydrolysis activity"/>
    <property type="evidence" value="ECO:0007669"/>
    <property type="project" value="RHEA"/>
</dbReference>
<keyword evidence="4 12" id="KW-0547">Nucleotide-binding</keyword>
<keyword evidence="10 12" id="KW-0413">Isomerase</keyword>
<dbReference type="Pfam" id="PF18074">
    <property type="entry name" value="PriA_C"/>
    <property type="match status" value="1"/>
</dbReference>
<dbReference type="InterPro" id="IPR041236">
    <property type="entry name" value="PriA_C"/>
</dbReference>
<comment type="function">
    <text evidence="12">Initiates the restart of stalled replication forks, which reloads the replicative helicase on sites other than the origin of replication. Recognizes and binds to abandoned replication forks and remodels them to uncover a helicase loading site. Promotes assembly of the primosome at these replication forks.</text>
</comment>
<keyword evidence="5 12" id="KW-0378">Hydrolase</keyword>
<feature type="binding site" evidence="12">
    <location>
        <position position="479"/>
    </location>
    <ligand>
        <name>Zn(2+)</name>
        <dbReference type="ChEBI" id="CHEBI:29105"/>
        <label>1</label>
    </ligand>
</feature>
<evidence type="ECO:0000256" key="3">
    <source>
        <dbReference type="ARBA" id="ARBA00022723"/>
    </source>
</evidence>
<dbReference type="GO" id="GO:1990077">
    <property type="term" value="C:primosome complex"/>
    <property type="evidence" value="ECO:0007669"/>
    <property type="project" value="UniProtKB-UniRule"/>
</dbReference>
<evidence type="ECO:0000259" key="13">
    <source>
        <dbReference type="PROSITE" id="PS51192"/>
    </source>
</evidence>
<accession>A0A239PTH7</accession>
<dbReference type="Proteomes" id="UP000198307">
    <property type="component" value="Unassembled WGS sequence"/>
</dbReference>
<keyword evidence="2 12" id="KW-0235">DNA replication</keyword>
<evidence type="ECO:0000256" key="9">
    <source>
        <dbReference type="ARBA" id="ARBA00023125"/>
    </source>
</evidence>
<comment type="catalytic activity">
    <reaction evidence="12">
        <text>Couples ATP hydrolysis with the unwinding of duplex DNA by translocating in the 3'-5' direction.</text>
        <dbReference type="EC" id="5.6.2.4"/>
    </reaction>
</comment>